<dbReference type="RefSeq" id="WP_146373080.1">
    <property type="nucleotide sequence ID" value="NZ_SJPP01000002.1"/>
</dbReference>
<feature type="domain" description="Isopropylmalate dehydrogenase-like" evidence="3">
    <location>
        <begin position="4"/>
        <end position="328"/>
    </location>
</feature>
<dbReference type="GO" id="GO:0006099">
    <property type="term" value="P:tricarboxylic acid cycle"/>
    <property type="evidence" value="ECO:0007669"/>
    <property type="project" value="TreeGrafter"/>
</dbReference>
<evidence type="ECO:0000256" key="1">
    <source>
        <dbReference type="ARBA" id="ARBA00007769"/>
    </source>
</evidence>
<dbReference type="Gene3D" id="3.40.718.10">
    <property type="entry name" value="Isopropylmalate Dehydrogenase"/>
    <property type="match status" value="1"/>
</dbReference>
<comment type="caution">
    <text evidence="4">The sequence shown here is derived from an EMBL/GenBank/DDBJ whole genome shotgun (WGS) entry which is preliminary data.</text>
</comment>
<dbReference type="SUPFAM" id="SSF53659">
    <property type="entry name" value="Isocitrate/Isopropylmalate dehydrogenase-like"/>
    <property type="match status" value="1"/>
</dbReference>
<protein>
    <submittedName>
        <fullName evidence="4">Isocitrate dehydrogenase [NADP]</fullName>
        <ecNumber evidence="4">1.1.1.42</ecNumber>
    </submittedName>
</protein>
<proteinExistence type="inferred from homology"/>
<dbReference type="PANTHER" id="PTHR11835">
    <property type="entry name" value="DECARBOXYLATING DEHYDROGENASES-ISOCITRATE, ISOPROPYLMALATE, TARTRATE"/>
    <property type="match status" value="1"/>
</dbReference>
<dbReference type="EC" id="1.1.1.42" evidence="4"/>
<organism evidence="4 5">
    <name type="scientific">Symmachiella macrocystis</name>
    <dbReference type="NCBI Taxonomy" id="2527985"/>
    <lineage>
        <taxon>Bacteria</taxon>
        <taxon>Pseudomonadati</taxon>
        <taxon>Planctomycetota</taxon>
        <taxon>Planctomycetia</taxon>
        <taxon>Planctomycetales</taxon>
        <taxon>Planctomycetaceae</taxon>
        <taxon>Symmachiella</taxon>
    </lineage>
</organism>
<dbReference type="GO" id="GO:0000287">
    <property type="term" value="F:magnesium ion binding"/>
    <property type="evidence" value="ECO:0007669"/>
    <property type="project" value="InterPro"/>
</dbReference>
<dbReference type="PROSITE" id="PS00470">
    <property type="entry name" value="IDH_IMDH"/>
    <property type="match status" value="1"/>
</dbReference>
<dbReference type="OrthoDB" id="9806254at2"/>
<evidence type="ECO:0000313" key="4">
    <source>
        <dbReference type="EMBL" id="TWU09379.1"/>
    </source>
</evidence>
<dbReference type="InterPro" id="IPR024084">
    <property type="entry name" value="IsoPropMal-DH-like_dom"/>
</dbReference>
<dbReference type="GO" id="GO:0051287">
    <property type="term" value="F:NAD binding"/>
    <property type="evidence" value="ECO:0007669"/>
    <property type="project" value="InterPro"/>
</dbReference>
<name>A0A5C6BDL6_9PLAN</name>
<keyword evidence="5" id="KW-1185">Reference proteome</keyword>
<keyword evidence="2 4" id="KW-0560">Oxidoreductase</keyword>
<dbReference type="InterPro" id="IPR019818">
    <property type="entry name" value="IsoCit/isopropylmalate_DH_CS"/>
</dbReference>
<dbReference type="Pfam" id="PF00180">
    <property type="entry name" value="Iso_dh"/>
    <property type="match status" value="1"/>
</dbReference>
<dbReference type="GO" id="GO:0006102">
    <property type="term" value="P:isocitrate metabolic process"/>
    <property type="evidence" value="ECO:0007669"/>
    <property type="project" value="TreeGrafter"/>
</dbReference>
<dbReference type="GO" id="GO:0004449">
    <property type="term" value="F:isocitrate dehydrogenase (NAD+) activity"/>
    <property type="evidence" value="ECO:0007669"/>
    <property type="project" value="TreeGrafter"/>
</dbReference>
<dbReference type="PANTHER" id="PTHR11835:SF34">
    <property type="entry name" value="ISOCITRATE DEHYDROGENASE [NAD] SUBUNIT ALPHA, MITOCHONDRIAL"/>
    <property type="match status" value="1"/>
</dbReference>
<accession>A0A5C6BDL6</accession>
<reference evidence="4 5" key="1">
    <citation type="submission" date="2019-02" db="EMBL/GenBank/DDBJ databases">
        <title>Deep-cultivation of Planctomycetes and their phenomic and genomic characterization uncovers novel biology.</title>
        <authorList>
            <person name="Wiegand S."/>
            <person name="Jogler M."/>
            <person name="Boedeker C."/>
            <person name="Pinto D."/>
            <person name="Vollmers J."/>
            <person name="Rivas-Marin E."/>
            <person name="Kohn T."/>
            <person name="Peeters S.H."/>
            <person name="Heuer A."/>
            <person name="Rast P."/>
            <person name="Oberbeckmann S."/>
            <person name="Bunk B."/>
            <person name="Jeske O."/>
            <person name="Meyerdierks A."/>
            <person name="Storesund J.E."/>
            <person name="Kallscheuer N."/>
            <person name="Luecker S."/>
            <person name="Lage O.M."/>
            <person name="Pohl T."/>
            <person name="Merkel B.J."/>
            <person name="Hornburger P."/>
            <person name="Mueller R.-W."/>
            <person name="Bruemmer F."/>
            <person name="Labrenz M."/>
            <person name="Spormann A.M."/>
            <person name="Op Den Camp H."/>
            <person name="Overmann J."/>
            <person name="Amann R."/>
            <person name="Jetten M.S.M."/>
            <person name="Mascher T."/>
            <person name="Medema M.H."/>
            <person name="Devos D.P."/>
            <person name="Kaster A.-K."/>
            <person name="Ovreas L."/>
            <person name="Rohde M."/>
            <person name="Galperin M.Y."/>
            <person name="Jogler C."/>
        </authorList>
    </citation>
    <scope>NUCLEOTIDE SEQUENCE [LARGE SCALE GENOMIC DNA]</scope>
    <source>
        <strain evidence="4 5">CA54</strain>
    </source>
</reference>
<evidence type="ECO:0000313" key="5">
    <source>
        <dbReference type="Proteomes" id="UP000320735"/>
    </source>
</evidence>
<dbReference type="AlphaFoldDB" id="A0A5C6BDL6"/>
<sequence>MSYTVTLLPGDGIGPEVTAAARTVIEATGFTIDWDVQEAGGDVIEKYGTALPEPALDSIRRNGVALKGPITTPVGKGFSSVNVKLRKELKLYANYRPAKTMPGVKSRYDNVDLIVIRENTEGLYSGLEHEVIPGVIESLRVITYEASERIVRFAFETARQYGRKKVTVVHKANILKLSDGLFLDVARVVAKDYHEIELEEYIVDATAMRLVMRPESFDVLVMENLFGDIISDLTSGLVGGLGVAPSANIGTHCAVFEAVHGSAPDIAGQGIANPTALILSGALMLRHLRQLEAAANIEHAVHTVLAEGKTITGDLGGNATTSEYAAAVAAVVERLQDEA</sequence>
<dbReference type="FunFam" id="3.40.718.10:FF:000014">
    <property type="entry name" value="Isocitrate dehydrogenase (NAD(+))"/>
    <property type="match status" value="1"/>
</dbReference>
<dbReference type="SMART" id="SM01329">
    <property type="entry name" value="Iso_dh"/>
    <property type="match status" value="1"/>
</dbReference>
<evidence type="ECO:0000259" key="3">
    <source>
        <dbReference type="SMART" id="SM01329"/>
    </source>
</evidence>
<comment type="similarity">
    <text evidence="1">Belongs to the isocitrate and isopropylmalate dehydrogenases family.</text>
</comment>
<evidence type="ECO:0000256" key="2">
    <source>
        <dbReference type="ARBA" id="ARBA00023002"/>
    </source>
</evidence>
<gene>
    <name evidence="4" type="primary">icd_2</name>
    <name evidence="4" type="ORF">CA54_46200</name>
</gene>
<dbReference type="EMBL" id="SJPP01000002">
    <property type="protein sequence ID" value="TWU09379.1"/>
    <property type="molecule type" value="Genomic_DNA"/>
</dbReference>
<dbReference type="Proteomes" id="UP000320735">
    <property type="component" value="Unassembled WGS sequence"/>
</dbReference>
<dbReference type="GO" id="GO:0004450">
    <property type="term" value="F:isocitrate dehydrogenase (NADP+) activity"/>
    <property type="evidence" value="ECO:0007669"/>
    <property type="project" value="UniProtKB-EC"/>
</dbReference>